<sequence length="186" mass="19779">MLREEAHRDRWRAAAASRAGFDPAGERTDRMRVAAYGLPSASRGEWPVPALHADRCDPRAPRERNRQGDRRGRHFRIRLHDSTHPLLARCGMRAERSGAVRGGGGSGASAAASAPEDAACTRPGSAAAANGGAAYVARGRGDGQTIRGADRRAYRDGQAGAQRGYSARGDERAPARAPARVVHLVP</sequence>
<feature type="region of interest" description="Disordered" evidence="1">
    <location>
        <begin position="1"/>
        <end position="24"/>
    </location>
</feature>
<proteinExistence type="predicted"/>
<feature type="compositionally biased region" description="Basic and acidic residues" evidence="1">
    <location>
        <begin position="52"/>
        <end position="70"/>
    </location>
</feature>
<evidence type="ECO:0000256" key="1">
    <source>
        <dbReference type="SAM" id="MobiDB-lite"/>
    </source>
</evidence>
<accession>A0A0F7L233</accession>
<feature type="compositionally biased region" description="Basic and acidic residues" evidence="1">
    <location>
        <begin position="1"/>
        <end position="12"/>
    </location>
</feature>
<feature type="region of interest" description="Disordered" evidence="1">
    <location>
        <begin position="138"/>
        <end position="186"/>
    </location>
</feature>
<feature type="region of interest" description="Disordered" evidence="1">
    <location>
        <begin position="43"/>
        <end position="74"/>
    </location>
</feature>
<dbReference type="EMBL" id="KR029585">
    <property type="protein sequence ID" value="AKH46619.1"/>
    <property type="molecule type" value="Genomic_DNA"/>
</dbReference>
<evidence type="ECO:0000313" key="2">
    <source>
        <dbReference type="EMBL" id="AKH46619.1"/>
    </source>
</evidence>
<organism evidence="2">
    <name type="scientific">uncultured marine virus</name>
    <dbReference type="NCBI Taxonomy" id="186617"/>
    <lineage>
        <taxon>Viruses</taxon>
        <taxon>environmental samples</taxon>
    </lineage>
</organism>
<name>A0A0F7L233_9VIRU</name>
<reference evidence="2" key="1">
    <citation type="journal article" date="2015" name="Front. Microbiol.">
        <title>Combining genomic sequencing methods to explore viral diversity and reveal potential virus-host interactions.</title>
        <authorList>
            <person name="Chow C.E."/>
            <person name="Winget D.M."/>
            <person name="White R.A.III."/>
            <person name="Hallam S.J."/>
            <person name="Suttle C.A."/>
        </authorList>
    </citation>
    <scope>NUCLEOTIDE SEQUENCE</scope>
    <source>
        <strain evidence="2">Anoxic2_1</strain>
    </source>
</reference>
<reference evidence="2" key="2">
    <citation type="submission" date="2015-03" db="EMBL/GenBank/DDBJ databases">
        <authorList>
            <person name="Chow C.-E.T."/>
            <person name="Winget D.M."/>
            <person name="White R.A.III."/>
            <person name="Hallam S.J."/>
            <person name="Suttle C.A."/>
        </authorList>
    </citation>
    <scope>NUCLEOTIDE SEQUENCE</scope>
    <source>
        <strain evidence="2">Anoxic2_1</strain>
    </source>
</reference>
<protein>
    <submittedName>
        <fullName evidence="2">Uncharacterized protein</fullName>
    </submittedName>
</protein>